<protein>
    <submittedName>
        <fullName evidence="1">Sulfurtransferase complex subunit TusB</fullName>
    </submittedName>
</protein>
<dbReference type="InterPro" id="IPR027396">
    <property type="entry name" value="DsrEFH-like"/>
</dbReference>
<dbReference type="Pfam" id="PF04077">
    <property type="entry name" value="DsrH"/>
    <property type="match status" value="1"/>
</dbReference>
<comment type="caution">
    <text evidence="1">The sequence shown here is derived from an EMBL/GenBank/DDBJ whole genome shotgun (WGS) entry which is preliminary data.</text>
</comment>
<accession>A0ABT5V467</accession>
<reference evidence="1 2" key="1">
    <citation type="submission" date="2023-02" db="EMBL/GenBank/DDBJ databases">
        <title>Vibrio intestini sp. nov., a close relative of Vibrio cholerae isolated from the intestine of Healthy Culter dabryi.</title>
        <authorList>
            <person name="Wu N."/>
        </authorList>
    </citation>
    <scope>NUCLEOTIDE SEQUENCE [LARGE SCALE GENOMIC DNA]</scope>
    <source>
        <strain evidence="1 2">DSL-7</strain>
    </source>
</reference>
<dbReference type="Gene3D" id="3.40.1260.10">
    <property type="entry name" value="DsrEFH-like"/>
    <property type="match status" value="1"/>
</dbReference>
<dbReference type="PANTHER" id="PTHR37526:SF1">
    <property type="entry name" value="PROTEIN TUSB"/>
    <property type="match status" value="1"/>
</dbReference>
<name>A0ABT5V467_9VIBR</name>
<dbReference type="Proteomes" id="UP001216189">
    <property type="component" value="Unassembled WGS sequence"/>
</dbReference>
<organism evidence="1 2">
    <name type="scientific">Vibrio chanodichtyis</name>
    <dbReference type="NCBI Taxonomy" id="3027932"/>
    <lineage>
        <taxon>Bacteria</taxon>
        <taxon>Pseudomonadati</taxon>
        <taxon>Pseudomonadota</taxon>
        <taxon>Gammaproteobacteria</taxon>
        <taxon>Vibrionales</taxon>
        <taxon>Vibrionaceae</taxon>
        <taxon>Vibrio</taxon>
    </lineage>
</organism>
<gene>
    <name evidence="1" type="primary">tusB</name>
    <name evidence="1" type="ORF">PUN32_13250</name>
</gene>
<evidence type="ECO:0000313" key="2">
    <source>
        <dbReference type="Proteomes" id="UP001216189"/>
    </source>
</evidence>
<dbReference type="RefSeq" id="WP_274723636.1">
    <property type="nucleotide sequence ID" value="NZ_JARBFT010000020.1"/>
</dbReference>
<dbReference type="InterPro" id="IPR007215">
    <property type="entry name" value="Sulphur_relay_TusB/DsrH"/>
</dbReference>
<dbReference type="NCBIfam" id="TIGR03011">
    <property type="entry name" value="sulf_tusB_dsrH"/>
    <property type="match status" value="1"/>
</dbReference>
<proteinExistence type="predicted"/>
<dbReference type="SUPFAM" id="SSF75169">
    <property type="entry name" value="DsrEFH-like"/>
    <property type="match status" value="1"/>
</dbReference>
<evidence type="ECO:0000313" key="1">
    <source>
        <dbReference type="EMBL" id="MDE1515972.1"/>
    </source>
</evidence>
<dbReference type="PANTHER" id="PTHR37526">
    <property type="entry name" value="PROTEIN TUSB"/>
    <property type="match status" value="1"/>
</dbReference>
<sequence length="91" mass="10307">MLHIIKHLEKLPLVSAYLLPGDVVILTENAVYAAALQSPYRAYLMPDIQYSALREDLAARGWQTKVDAHIEVITMSDWVDLTASHEKSITW</sequence>
<keyword evidence="2" id="KW-1185">Reference proteome</keyword>
<dbReference type="EMBL" id="JARBFT010000020">
    <property type="protein sequence ID" value="MDE1515972.1"/>
    <property type="molecule type" value="Genomic_DNA"/>
</dbReference>